<feature type="transmembrane region" description="Helical" evidence="1">
    <location>
        <begin position="123"/>
        <end position="141"/>
    </location>
</feature>
<accession>A0AAD7GE99</accession>
<feature type="domain" description="DUF7702" evidence="2">
    <location>
        <begin position="32"/>
        <end position="251"/>
    </location>
</feature>
<dbReference type="PANTHER" id="PTHR42109">
    <property type="entry name" value="UNPLACED GENOMIC SCAFFOLD UM_SCAF_CONTIG_1.265, WHOLE GENOME SHOTGUN SEQUENCE"/>
    <property type="match status" value="1"/>
</dbReference>
<gene>
    <name evidence="3" type="ORF">B0H17DRAFT_1070998</name>
</gene>
<protein>
    <recommendedName>
        <fullName evidence="2">DUF7702 domain-containing protein</fullName>
    </recommendedName>
</protein>
<dbReference type="Pfam" id="PF24800">
    <property type="entry name" value="DUF7702"/>
    <property type="match status" value="1"/>
</dbReference>
<feature type="transmembrane region" description="Helical" evidence="1">
    <location>
        <begin position="6"/>
        <end position="33"/>
    </location>
</feature>
<feature type="transmembrane region" description="Helical" evidence="1">
    <location>
        <begin position="161"/>
        <end position="180"/>
    </location>
</feature>
<comment type="caution">
    <text evidence="3">The sequence shown here is derived from an EMBL/GenBank/DDBJ whole genome shotgun (WGS) entry which is preliminary data.</text>
</comment>
<dbReference type="InterPro" id="IPR056119">
    <property type="entry name" value="DUF7702"/>
</dbReference>
<dbReference type="Proteomes" id="UP001221757">
    <property type="component" value="Unassembled WGS sequence"/>
</dbReference>
<dbReference type="AlphaFoldDB" id="A0AAD7GE99"/>
<feature type="transmembrane region" description="Helical" evidence="1">
    <location>
        <begin position="83"/>
        <end position="102"/>
    </location>
</feature>
<evidence type="ECO:0000313" key="3">
    <source>
        <dbReference type="EMBL" id="KAJ7686937.1"/>
    </source>
</evidence>
<evidence type="ECO:0000256" key="1">
    <source>
        <dbReference type="SAM" id="Phobius"/>
    </source>
</evidence>
<evidence type="ECO:0000259" key="2">
    <source>
        <dbReference type="Pfam" id="PF24800"/>
    </source>
</evidence>
<reference evidence="3" key="1">
    <citation type="submission" date="2023-03" db="EMBL/GenBank/DDBJ databases">
        <title>Massive genome expansion in bonnet fungi (Mycena s.s.) driven by repeated elements and novel gene families across ecological guilds.</title>
        <authorList>
            <consortium name="Lawrence Berkeley National Laboratory"/>
            <person name="Harder C.B."/>
            <person name="Miyauchi S."/>
            <person name="Viragh M."/>
            <person name="Kuo A."/>
            <person name="Thoen E."/>
            <person name="Andreopoulos B."/>
            <person name="Lu D."/>
            <person name="Skrede I."/>
            <person name="Drula E."/>
            <person name="Henrissat B."/>
            <person name="Morin E."/>
            <person name="Kohler A."/>
            <person name="Barry K."/>
            <person name="LaButti K."/>
            <person name="Morin E."/>
            <person name="Salamov A."/>
            <person name="Lipzen A."/>
            <person name="Mereny Z."/>
            <person name="Hegedus B."/>
            <person name="Baldrian P."/>
            <person name="Stursova M."/>
            <person name="Weitz H."/>
            <person name="Taylor A."/>
            <person name="Grigoriev I.V."/>
            <person name="Nagy L.G."/>
            <person name="Martin F."/>
            <person name="Kauserud H."/>
        </authorList>
    </citation>
    <scope>NUCLEOTIDE SEQUENCE</scope>
    <source>
        <strain evidence="3">CBHHK067</strain>
    </source>
</reference>
<keyword evidence="1" id="KW-0812">Transmembrane</keyword>
<keyword evidence="1" id="KW-0472">Membrane</keyword>
<proteinExistence type="predicted"/>
<evidence type="ECO:0000313" key="4">
    <source>
        <dbReference type="Proteomes" id="UP001221757"/>
    </source>
</evidence>
<sequence>MSSIDYAAAFGIQSTAAAGLFTALYLSLCFWFVRQSIRNTTYVYIILTLFCAMRVTAYIMRAIMANSTAQGSNLSLFITDQVLFGVGFFALVYSAFTLVLDRDIIAGGEPGSLFTLNLLRNTHAFRMILMVGVAMGIIGTIDSTHSDPSDVSTGHTLRKASTVIFLVLTVVQVVQTAWFFRNTGYSKGSAPFGDRHGRYLLCVISLLMLIREVFLTATMNDASKQNNERLWYPLVALPEFLAVICYAISGLVPTRAALKDAERA</sequence>
<feature type="transmembrane region" description="Helical" evidence="1">
    <location>
        <begin position="42"/>
        <end position="63"/>
    </location>
</feature>
<dbReference type="EMBL" id="JARKIE010000092">
    <property type="protein sequence ID" value="KAJ7686937.1"/>
    <property type="molecule type" value="Genomic_DNA"/>
</dbReference>
<dbReference type="PANTHER" id="PTHR42109:SF2">
    <property type="entry name" value="INTEGRAL MEMBRANE PROTEIN"/>
    <property type="match status" value="1"/>
</dbReference>
<organism evidence="3 4">
    <name type="scientific">Mycena rosella</name>
    <name type="common">Pink bonnet</name>
    <name type="synonym">Agaricus rosellus</name>
    <dbReference type="NCBI Taxonomy" id="1033263"/>
    <lineage>
        <taxon>Eukaryota</taxon>
        <taxon>Fungi</taxon>
        <taxon>Dikarya</taxon>
        <taxon>Basidiomycota</taxon>
        <taxon>Agaricomycotina</taxon>
        <taxon>Agaricomycetes</taxon>
        <taxon>Agaricomycetidae</taxon>
        <taxon>Agaricales</taxon>
        <taxon>Marasmiineae</taxon>
        <taxon>Mycenaceae</taxon>
        <taxon>Mycena</taxon>
    </lineage>
</organism>
<feature type="transmembrane region" description="Helical" evidence="1">
    <location>
        <begin position="200"/>
        <end position="218"/>
    </location>
</feature>
<feature type="transmembrane region" description="Helical" evidence="1">
    <location>
        <begin position="230"/>
        <end position="252"/>
    </location>
</feature>
<name>A0AAD7GE99_MYCRO</name>
<keyword evidence="4" id="KW-1185">Reference proteome</keyword>
<keyword evidence="1" id="KW-1133">Transmembrane helix</keyword>